<dbReference type="SUPFAM" id="SSF48264">
    <property type="entry name" value="Cytochrome P450"/>
    <property type="match status" value="1"/>
</dbReference>
<keyword evidence="4" id="KW-0408">Iron</keyword>
<accession>A0ABR1WGL6</accession>
<evidence type="ECO:0000313" key="7">
    <source>
        <dbReference type="EMBL" id="KAK8082617.1"/>
    </source>
</evidence>
<comment type="similarity">
    <text evidence="1">Belongs to the cytochrome P450 family.</text>
</comment>
<proteinExistence type="inferred from homology"/>
<organism evidence="7 8">
    <name type="scientific">Apiospora saccharicola</name>
    <dbReference type="NCBI Taxonomy" id="335842"/>
    <lineage>
        <taxon>Eukaryota</taxon>
        <taxon>Fungi</taxon>
        <taxon>Dikarya</taxon>
        <taxon>Ascomycota</taxon>
        <taxon>Pezizomycotina</taxon>
        <taxon>Sordariomycetes</taxon>
        <taxon>Xylariomycetidae</taxon>
        <taxon>Amphisphaeriales</taxon>
        <taxon>Apiosporaceae</taxon>
        <taxon>Apiospora</taxon>
    </lineage>
</organism>
<evidence type="ECO:0000313" key="8">
    <source>
        <dbReference type="Proteomes" id="UP001446871"/>
    </source>
</evidence>
<dbReference type="InterPro" id="IPR036396">
    <property type="entry name" value="Cyt_P450_sf"/>
</dbReference>
<keyword evidence="5" id="KW-0175">Coiled coil</keyword>
<comment type="caution">
    <text evidence="7">The sequence shown here is derived from an EMBL/GenBank/DDBJ whole genome shotgun (WGS) entry which is preliminary data.</text>
</comment>
<dbReference type="CDD" id="cd11065">
    <property type="entry name" value="CYP64-like"/>
    <property type="match status" value="1"/>
</dbReference>
<dbReference type="InterPro" id="IPR002401">
    <property type="entry name" value="Cyt_P450_E_grp-I"/>
</dbReference>
<dbReference type="Proteomes" id="UP001446871">
    <property type="component" value="Unassembled WGS sequence"/>
</dbReference>
<dbReference type="PRINTS" id="PR00463">
    <property type="entry name" value="EP450I"/>
</dbReference>
<evidence type="ECO:0008006" key="9">
    <source>
        <dbReference type="Google" id="ProtNLM"/>
    </source>
</evidence>
<dbReference type="PANTHER" id="PTHR46300:SF4">
    <property type="entry name" value="CYTOCHROME P450 98A3"/>
    <property type="match status" value="1"/>
</dbReference>
<evidence type="ECO:0000256" key="4">
    <source>
        <dbReference type="ARBA" id="ARBA00023004"/>
    </source>
</evidence>
<feature type="region of interest" description="Disordered" evidence="6">
    <location>
        <begin position="597"/>
        <end position="626"/>
    </location>
</feature>
<evidence type="ECO:0000256" key="2">
    <source>
        <dbReference type="ARBA" id="ARBA00022723"/>
    </source>
</evidence>
<name>A0ABR1WGL6_9PEZI</name>
<evidence type="ECO:0000256" key="5">
    <source>
        <dbReference type="SAM" id="Coils"/>
    </source>
</evidence>
<keyword evidence="8" id="KW-1185">Reference proteome</keyword>
<gene>
    <name evidence="7" type="ORF">PG996_001398</name>
</gene>
<dbReference type="EMBL" id="JAQQWM010000001">
    <property type="protein sequence ID" value="KAK8082617.1"/>
    <property type="molecule type" value="Genomic_DNA"/>
</dbReference>
<evidence type="ECO:0000256" key="6">
    <source>
        <dbReference type="SAM" id="MobiDB-lite"/>
    </source>
</evidence>
<keyword evidence="3" id="KW-0560">Oxidoreductase</keyword>
<reference evidence="7 8" key="1">
    <citation type="submission" date="2023-01" db="EMBL/GenBank/DDBJ databases">
        <title>Analysis of 21 Apiospora genomes using comparative genomics revels a genus with tremendous synthesis potential of carbohydrate active enzymes and secondary metabolites.</title>
        <authorList>
            <person name="Sorensen T."/>
        </authorList>
    </citation>
    <scope>NUCLEOTIDE SEQUENCE [LARGE SCALE GENOMIC DNA]</scope>
    <source>
        <strain evidence="7 8">CBS 83171</strain>
    </source>
</reference>
<protein>
    <recommendedName>
        <fullName evidence="9">Cytochrome P450</fullName>
    </recommendedName>
</protein>
<feature type="coiled-coil region" evidence="5">
    <location>
        <begin position="705"/>
        <end position="732"/>
    </location>
</feature>
<evidence type="ECO:0000256" key="1">
    <source>
        <dbReference type="ARBA" id="ARBA00010617"/>
    </source>
</evidence>
<evidence type="ECO:0000256" key="3">
    <source>
        <dbReference type="ARBA" id="ARBA00023002"/>
    </source>
</evidence>
<dbReference type="Gene3D" id="1.10.630.10">
    <property type="entry name" value="Cytochrome P450"/>
    <property type="match status" value="1"/>
</dbReference>
<dbReference type="Pfam" id="PF00067">
    <property type="entry name" value="p450"/>
    <property type="match status" value="1"/>
</dbReference>
<dbReference type="InterPro" id="IPR050364">
    <property type="entry name" value="Cytochrome_P450_fung"/>
</dbReference>
<dbReference type="PANTHER" id="PTHR46300">
    <property type="entry name" value="P450, PUTATIVE (EUROFUNG)-RELATED-RELATED"/>
    <property type="match status" value="1"/>
</dbReference>
<dbReference type="InterPro" id="IPR001128">
    <property type="entry name" value="Cyt_P450"/>
</dbReference>
<sequence length="797" mass="90614">MLLDKLFEYLGNGSAAILPKPGNNLANYVAGAILLALLGVFVDYGRMLWLRSKLVSYEIPNWIDCCKPTDLGKPPGPRPWPIVGNTFMLPDTKPWFWFEELSKKYDAQLITIWIGRNPTIWVCDAWAASDLFEKKAGIYSSRPRMIVFAELGAGQSNFLNMYTTTPAQRERWRAHRKLMHQGVGVQAVRRYRAFQNDESRVVAYDLLTRPGDYVKHFERYATSVVSIIGFGRRVESSQDPIITEVIAAMHVAADLNVPGKTFPMLMETFPALSRFPNAIAPWKHGLGRKRGRNFFYALAAEAGAQEGHEDSFVKQIFAQSEKQRLGVEEIASLTGNLFGAGSDTSSSTLITFILACCAFPETLEPAWEELDRVIGPYRSPAWEDEESLPYVKALVKEVFRWRSVAIIGGQPHAPTQDDYYKGWLIPKGSWIQGNVWAIHHNEREFPDPDRFNPKRFLADSPDSRPFPGERGYMTFGWGRRVCSGQALAEQGTWITIARILWGFRVEKTKRPDGTVVEVDINDYTNGLNWRPQPFTCSITPRSAEIGKTIRREGRQALEELEQYRGETKCEEQVCADRQIISSAGIPTGTSVRAYLIPQKRKRSNGDGATNDHEQRRKRSAASLESATEFDDAANKWRISDLEEQLAAKDAQLHRRIAEIDDLHDKQIKYQLQIQIRDENIAKQSSELKAMTAKNQLQAARIQQSDTTINQQAAELERRAAKHEQNEELQRSLLKQDILNELGQTIASALSTWSVADNNPGQQPNQSQSDFLTQDRQIKERLDKFWRQCRFLKEPDEE</sequence>
<keyword evidence="2" id="KW-0479">Metal-binding</keyword>